<dbReference type="Proteomes" id="UP000025227">
    <property type="component" value="Unplaced"/>
</dbReference>
<feature type="domain" description="C2H2-type" evidence="2">
    <location>
        <begin position="414"/>
        <end position="437"/>
    </location>
</feature>
<dbReference type="AlphaFoldDB" id="A0A7I4XVM7"/>
<feature type="domain" description="C2H2-type" evidence="2">
    <location>
        <begin position="181"/>
        <end position="202"/>
    </location>
</feature>
<keyword evidence="3" id="KW-1185">Reference proteome</keyword>
<feature type="region of interest" description="Disordered" evidence="1">
    <location>
        <begin position="334"/>
        <end position="364"/>
    </location>
</feature>
<dbReference type="Gene3D" id="3.30.160.60">
    <property type="entry name" value="Classic Zinc Finger"/>
    <property type="match status" value="1"/>
</dbReference>
<dbReference type="GO" id="GO:0005634">
    <property type="term" value="C:nucleus"/>
    <property type="evidence" value="ECO:0007669"/>
    <property type="project" value="TreeGrafter"/>
</dbReference>
<protein>
    <submittedName>
        <fullName evidence="4">C2H2-type domain-containing protein</fullName>
    </submittedName>
</protein>
<organism evidence="3 4">
    <name type="scientific">Haemonchus contortus</name>
    <name type="common">Barber pole worm</name>
    <dbReference type="NCBI Taxonomy" id="6289"/>
    <lineage>
        <taxon>Eukaryota</taxon>
        <taxon>Metazoa</taxon>
        <taxon>Ecdysozoa</taxon>
        <taxon>Nematoda</taxon>
        <taxon>Chromadorea</taxon>
        <taxon>Rhabditida</taxon>
        <taxon>Rhabditina</taxon>
        <taxon>Rhabditomorpha</taxon>
        <taxon>Strongyloidea</taxon>
        <taxon>Trichostrongylidae</taxon>
        <taxon>Haemonchus</taxon>
    </lineage>
</organism>
<feature type="compositionally biased region" description="Polar residues" evidence="1">
    <location>
        <begin position="24"/>
        <end position="57"/>
    </location>
</feature>
<dbReference type="WBParaSite" id="HCON_00009940-00002">
    <property type="protein sequence ID" value="HCON_00009940-00002"/>
    <property type="gene ID" value="HCON_00009940"/>
</dbReference>
<dbReference type="GO" id="GO:0061629">
    <property type="term" value="F:RNA polymerase II-specific DNA-binding transcription factor binding"/>
    <property type="evidence" value="ECO:0007669"/>
    <property type="project" value="InterPro"/>
</dbReference>
<evidence type="ECO:0000313" key="4">
    <source>
        <dbReference type="WBParaSite" id="HCON_00009940-00002"/>
    </source>
</evidence>
<proteinExistence type="predicted"/>
<sequence length="501" mass="55713">MEGGSRRKQLRPARVNDDDERQSPPLTTATRSTVTSSDRMSPSNGRPPSANDNSQPMFVNNIKFEVDDDEMSTGIEMMSGETRGPFPVKELRMSNSETEFAIMLVDQMGNKHYFDVDSMDPLIKRIKPCPNALEANCILFHVESLIQILITRDVHYGDDLVAIFLPQQQPSTASEDSEKRYPCPKCHVAKFNNIDNLNAHQKFYCKGNPRVVVAAPPTLVPSIRHGTAAVAAPQNVILVPIAYHEHQHEMVQLLGPPQTIVPVAIGRPSVAQNGVPQLAVPLTEPLLVHRSLCGVVRTPAKLQFAIGDLAVTIPIVPIEMSGLSAGLKRTMERPTSIPLDLSKRRREHDSGSSGSTTPTNVVRASHSDVEKPFVCACGISFSADETLKAHRQYYCKLVERDDDTNKEPPKKTKTRCNHCEFEPGSLSQLSVHVRTVHNDVQAYVCRLCGYRGFSLRGIRCHMRTHSELHSLKFEFLLANHIVKVKAERKSPENQENVDKVS</sequence>
<dbReference type="OrthoDB" id="5820785at2759"/>
<dbReference type="InterPro" id="IPR036236">
    <property type="entry name" value="Znf_C2H2_sf"/>
</dbReference>
<dbReference type="PANTHER" id="PTHR12958:SF3">
    <property type="entry name" value="ZINC FINGER PROTEIN USH"/>
    <property type="match status" value="1"/>
</dbReference>
<evidence type="ECO:0000259" key="2">
    <source>
        <dbReference type="SMART" id="SM00355"/>
    </source>
</evidence>
<dbReference type="GO" id="GO:0030154">
    <property type="term" value="P:cell differentiation"/>
    <property type="evidence" value="ECO:0007669"/>
    <property type="project" value="TreeGrafter"/>
</dbReference>
<name>A0A7I4XVM7_HAECO</name>
<dbReference type="InterPro" id="IPR039746">
    <property type="entry name" value="FOG"/>
</dbReference>
<evidence type="ECO:0000313" key="3">
    <source>
        <dbReference type="Proteomes" id="UP000025227"/>
    </source>
</evidence>
<accession>A0A7I4XVM7</accession>
<feature type="domain" description="C2H2-type" evidence="2">
    <location>
        <begin position="443"/>
        <end position="465"/>
    </location>
</feature>
<evidence type="ECO:0000256" key="1">
    <source>
        <dbReference type="SAM" id="MobiDB-lite"/>
    </source>
</evidence>
<dbReference type="GO" id="GO:0000122">
    <property type="term" value="P:negative regulation of transcription by RNA polymerase II"/>
    <property type="evidence" value="ECO:0007669"/>
    <property type="project" value="TreeGrafter"/>
</dbReference>
<dbReference type="GO" id="GO:0007507">
    <property type="term" value="P:heart development"/>
    <property type="evidence" value="ECO:0007669"/>
    <property type="project" value="TreeGrafter"/>
</dbReference>
<dbReference type="InterPro" id="IPR013087">
    <property type="entry name" value="Znf_C2H2_type"/>
</dbReference>
<feature type="compositionally biased region" description="Basic residues" evidence="1">
    <location>
        <begin position="1"/>
        <end position="11"/>
    </location>
</feature>
<dbReference type="GO" id="GO:0045944">
    <property type="term" value="P:positive regulation of transcription by RNA polymerase II"/>
    <property type="evidence" value="ECO:0007669"/>
    <property type="project" value="TreeGrafter"/>
</dbReference>
<dbReference type="OMA" id="QLSMHIR"/>
<feature type="compositionally biased region" description="Polar residues" evidence="1">
    <location>
        <begin position="351"/>
        <end position="362"/>
    </location>
</feature>
<dbReference type="PANTHER" id="PTHR12958">
    <property type="entry name" value="FRIEND OF GATA2-RELATED"/>
    <property type="match status" value="1"/>
</dbReference>
<feature type="region of interest" description="Disordered" evidence="1">
    <location>
        <begin position="1"/>
        <end position="57"/>
    </location>
</feature>
<reference evidence="4" key="1">
    <citation type="submission" date="2020-12" db="UniProtKB">
        <authorList>
            <consortium name="WormBaseParasite"/>
        </authorList>
    </citation>
    <scope>IDENTIFICATION</scope>
    <source>
        <strain evidence="4">MHco3</strain>
    </source>
</reference>
<dbReference type="SMART" id="SM00355">
    <property type="entry name" value="ZnF_C2H2"/>
    <property type="match status" value="3"/>
</dbReference>
<dbReference type="SUPFAM" id="SSF57667">
    <property type="entry name" value="beta-beta-alpha zinc fingers"/>
    <property type="match status" value="2"/>
</dbReference>